<keyword evidence="2" id="KW-0326">Glycosidase</keyword>
<keyword evidence="1" id="KW-0378">Hydrolase</keyword>
<dbReference type="AlphaFoldDB" id="A0AAE4APN7"/>
<keyword evidence="3" id="KW-0732">Signal</keyword>
<organism evidence="5 6">
    <name type="scientific">Oligosphaera ethanolica</name>
    <dbReference type="NCBI Taxonomy" id="760260"/>
    <lineage>
        <taxon>Bacteria</taxon>
        <taxon>Pseudomonadati</taxon>
        <taxon>Lentisphaerota</taxon>
        <taxon>Oligosphaeria</taxon>
        <taxon>Oligosphaerales</taxon>
        <taxon>Oligosphaeraceae</taxon>
        <taxon>Oligosphaera</taxon>
    </lineage>
</organism>
<dbReference type="EMBL" id="JAUSVL010000001">
    <property type="protein sequence ID" value="MDQ0290188.1"/>
    <property type="molecule type" value="Genomic_DNA"/>
</dbReference>
<proteinExistence type="predicted"/>
<dbReference type="InterPro" id="IPR029062">
    <property type="entry name" value="Class_I_gatase-like"/>
</dbReference>
<sequence length="1051" mass="116170">MTASHRVSMSNAHFSLHLSCRCGLAALCLLAGATASVSPSWAQNGAGGAGSIRHTALFDGTGPAGRWRTNRDAPRLTREFSQAEHSLGDNSLTWQFTPREQTKFNDLFYYQPINGPFSVLRFRLRNHGQPFAIAAKFSDGMGVEWTVPAQDLPTISAVEREAGAWQDIAFPWHQWQVASWTSAKAEAITFPAQFVCVIAYSIEGGKDYQLEIGEIALEDFNVAVSSVGTHELPAQGRADDSISTAPFTVRLSTPLRKPLGSLRLSSGNATFARVNLALQPNADDPLSYLVSMPEAMVIPKYIRSNTYDLTVFIEGDAGDDQRAFASHNLQRIAIQQRPGKAQRSRAHVAPHNGVPTLFINDQPHNGMACAAYRPEPEKFAAFTSAGVDLFTICGTPTDSGYNLSKLSWLGEDVYDFSQLDQRVQMVLDANPDAHIFPRLYLHAPAWWSEKHPDELVVYEKPDGTREPLIHRGEKPTPSWSSRIWREDTVKGLAKLIEYIESSPYADNFIGYHLASGTTEEWMMWGANENQWVDYSPANLAYFRQWLTNKYGSDQALQKAWDNPAVTLTNADLPTYAQRNTTAIGSFRDPRQEQQVVDFYTYNSWLVADTLSYFASAVKKITRNQKTVGVFYGYLLQLCGEQRQQNAGHLGLEKVLNDPNIDFVCSPTSYAFRQHGGLGTCHFMSLVDSVKLHGKLWFNENDVRTSLSPGKPGTWGRANDVPGDIIQQDKELACVIGNGVAQWWFDVGANRYDHPDLLAALHRQGGVARDVQRLDRSPAEQVALVVDPDSLCYLKVADPLGAEQLIRRLPTLHRGGRPVAHFLASDLAALQRQRLLIMACSFAPSAKQRADLDQLKSDGRVIVFLNGAGLYSDGVFNPERMQDFTGIRIRRHEQPAKGAVTFRSAQGLTDGLAGQSFGAESYVQNPALLPDDPDAVVLATYADGRPAVVSKRFPTWTAVYCAQPQLPAAFWRTLGDLAGAHSYIASEDVVWASKNLVAITVHDAGERSIALPTPGRVRELYSNTVVSDKPVSRFTWPFTQDSSCIFAVTPEP</sequence>
<feature type="domain" description="Glycoside hydrolase family 42 N-terminal" evidence="4">
    <location>
        <begin position="411"/>
        <end position="632"/>
    </location>
</feature>
<protein>
    <recommendedName>
        <fullName evidence="4">Glycoside hydrolase family 42 N-terminal domain-containing protein</fullName>
    </recommendedName>
</protein>
<dbReference type="InterPro" id="IPR017853">
    <property type="entry name" value="GH"/>
</dbReference>
<comment type="caution">
    <text evidence="5">The sequence shown here is derived from an EMBL/GenBank/DDBJ whole genome shotgun (WGS) entry which is preliminary data.</text>
</comment>
<name>A0AAE4APN7_9BACT</name>
<dbReference type="InterPro" id="IPR013529">
    <property type="entry name" value="Glyco_hydro_42_N"/>
</dbReference>
<dbReference type="GO" id="GO:0004565">
    <property type="term" value="F:beta-galactosidase activity"/>
    <property type="evidence" value="ECO:0007669"/>
    <property type="project" value="InterPro"/>
</dbReference>
<reference evidence="5" key="1">
    <citation type="submission" date="2023-07" db="EMBL/GenBank/DDBJ databases">
        <title>Genomic Encyclopedia of Type Strains, Phase IV (KMG-IV): sequencing the most valuable type-strain genomes for metagenomic binning, comparative biology and taxonomic classification.</title>
        <authorList>
            <person name="Goeker M."/>
        </authorList>
    </citation>
    <scope>NUCLEOTIDE SEQUENCE</scope>
    <source>
        <strain evidence="5">DSM 24202</strain>
    </source>
</reference>
<evidence type="ECO:0000259" key="4">
    <source>
        <dbReference type="Pfam" id="PF02449"/>
    </source>
</evidence>
<evidence type="ECO:0000256" key="3">
    <source>
        <dbReference type="SAM" id="SignalP"/>
    </source>
</evidence>
<gene>
    <name evidence="5" type="ORF">J3R75_002295</name>
</gene>
<evidence type="ECO:0000256" key="2">
    <source>
        <dbReference type="ARBA" id="ARBA00023295"/>
    </source>
</evidence>
<dbReference type="Gene3D" id="3.40.50.880">
    <property type="match status" value="1"/>
</dbReference>
<feature type="signal peptide" evidence="3">
    <location>
        <begin position="1"/>
        <end position="42"/>
    </location>
</feature>
<accession>A0AAE4APN7</accession>
<dbReference type="RefSeq" id="WP_307261602.1">
    <property type="nucleotide sequence ID" value="NZ_JAUSVL010000001.1"/>
</dbReference>
<evidence type="ECO:0000313" key="5">
    <source>
        <dbReference type="EMBL" id="MDQ0290188.1"/>
    </source>
</evidence>
<dbReference type="Gene3D" id="3.20.20.80">
    <property type="entry name" value="Glycosidases"/>
    <property type="match status" value="1"/>
</dbReference>
<evidence type="ECO:0000256" key="1">
    <source>
        <dbReference type="ARBA" id="ARBA00022801"/>
    </source>
</evidence>
<feature type="chain" id="PRO_5042062408" description="Glycoside hydrolase family 42 N-terminal domain-containing protein" evidence="3">
    <location>
        <begin position="43"/>
        <end position="1051"/>
    </location>
</feature>
<dbReference type="Proteomes" id="UP001238163">
    <property type="component" value="Unassembled WGS sequence"/>
</dbReference>
<dbReference type="GO" id="GO:0005975">
    <property type="term" value="P:carbohydrate metabolic process"/>
    <property type="evidence" value="ECO:0007669"/>
    <property type="project" value="InterPro"/>
</dbReference>
<dbReference type="Pfam" id="PF02449">
    <property type="entry name" value="Glyco_hydro_42"/>
    <property type="match status" value="1"/>
</dbReference>
<dbReference type="GO" id="GO:0009341">
    <property type="term" value="C:beta-galactosidase complex"/>
    <property type="evidence" value="ECO:0007669"/>
    <property type="project" value="InterPro"/>
</dbReference>
<evidence type="ECO:0000313" key="6">
    <source>
        <dbReference type="Proteomes" id="UP001238163"/>
    </source>
</evidence>
<keyword evidence="6" id="KW-1185">Reference proteome</keyword>
<dbReference type="SUPFAM" id="SSF51445">
    <property type="entry name" value="(Trans)glycosidases"/>
    <property type="match status" value="1"/>
</dbReference>